<protein>
    <recommendedName>
        <fullName evidence="6">Methylamine utilisation protein MauE domain-containing protein</fullName>
    </recommendedName>
</protein>
<feature type="transmembrane region" description="Helical" evidence="5">
    <location>
        <begin position="157"/>
        <end position="176"/>
    </location>
</feature>
<dbReference type="EMBL" id="CM001167">
    <property type="protein sequence ID" value="EGJ70360.1"/>
    <property type="molecule type" value="Genomic_DNA"/>
</dbReference>
<feature type="domain" description="Methylamine utilisation protein MauE" evidence="6">
    <location>
        <begin position="14"/>
        <end position="143"/>
    </location>
</feature>
<evidence type="ECO:0000256" key="2">
    <source>
        <dbReference type="ARBA" id="ARBA00022692"/>
    </source>
</evidence>
<dbReference type="eggNOG" id="COG2259">
    <property type="taxonomic scope" value="Bacteria"/>
</dbReference>
<keyword evidence="4 5" id="KW-0472">Membrane</keyword>
<keyword evidence="8" id="KW-1185">Reference proteome</keyword>
<evidence type="ECO:0000313" key="7">
    <source>
        <dbReference type="EMBL" id="EGJ70360.1"/>
    </source>
</evidence>
<organism evidence="7 8">
    <name type="scientific">Bacteroides coprosuis DSM 18011</name>
    <dbReference type="NCBI Taxonomy" id="679937"/>
    <lineage>
        <taxon>Bacteria</taxon>
        <taxon>Pseudomonadati</taxon>
        <taxon>Bacteroidota</taxon>
        <taxon>Bacteroidia</taxon>
        <taxon>Bacteroidales</taxon>
        <taxon>Bacteroidaceae</taxon>
        <taxon>Bacteroides</taxon>
    </lineage>
</organism>
<evidence type="ECO:0000259" key="6">
    <source>
        <dbReference type="Pfam" id="PF07291"/>
    </source>
</evidence>
<dbReference type="OrthoDB" id="9809429at2"/>
<dbReference type="AlphaFoldDB" id="F3ZPK1"/>
<feature type="transmembrane region" description="Helical" evidence="5">
    <location>
        <begin position="89"/>
        <end position="108"/>
    </location>
</feature>
<feature type="transmembrane region" description="Helical" evidence="5">
    <location>
        <begin position="128"/>
        <end position="145"/>
    </location>
</feature>
<dbReference type="GO" id="GO:0016020">
    <property type="term" value="C:membrane"/>
    <property type="evidence" value="ECO:0007669"/>
    <property type="project" value="UniProtKB-SubCell"/>
</dbReference>
<feature type="transmembrane region" description="Helical" evidence="5">
    <location>
        <begin position="12"/>
        <end position="34"/>
    </location>
</feature>
<keyword evidence="2 5" id="KW-0812">Transmembrane</keyword>
<dbReference type="NCBIfam" id="NF045576">
    <property type="entry name" value="BT_3928_fam"/>
    <property type="match status" value="1"/>
</dbReference>
<proteinExistence type="predicted"/>
<keyword evidence="3 5" id="KW-1133">Transmembrane helix</keyword>
<accession>F3ZPK1</accession>
<evidence type="ECO:0000313" key="8">
    <source>
        <dbReference type="Proteomes" id="UP000018439"/>
    </source>
</evidence>
<feature type="transmembrane region" description="Helical" evidence="5">
    <location>
        <begin position="396"/>
        <end position="416"/>
    </location>
</feature>
<feature type="transmembrane region" description="Helical" evidence="5">
    <location>
        <begin position="54"/>
        <end position="82"/>
    </location>
</feature>
<reference evidence="7 8" key="1">
    <citation type="journal article" date="2011" name="Stand. Genomic Sci.">
        <title>Non-contiguous finished genome sequence of Bacteroides coprosuis type strain (PC139).</title>
        <authorList>
            <person name="Land M."/>
            <person name="Held B."/>
            <person name="Gronow S."/>
            <person name="Abt B."/>
            <person name="Lucas S."/>
            <person name="Del Rio T.G."/>
            <person name="Nolan M."/>
            <person name="Tice H."/>
            <person name="Cheng J.F."/>
            <person name="Pitluck S."/>
            <person name="Liolios K."/>
            <person name="Pagani I."/>
            <person name="Ivanova N."/>
            <person name="Mavromatis K."/>
            <person name="Mikhailova N."/>
            <person name="Pati A."/>
            <person name="Tapia R."/>
            <person name="Han C."/>
            <person name="Goodwin L."/>
            <person name="Chen A."/>
            <person name="Palaniappan K."/>
            <person name="Hauser L."/>
            <person name="Brambilla E.M."/>
            <person name="Rohde M."/>
            <person name="Goker M."/>
            <person name="Detter J.C."/>
            <person name="Woyke T."/>
            <person name="Bristow J."/>
            <person name="Eisen J.A."/>
            <person name="Markowitz V."/>
            <person name="Hugenholtz P."/>
            <person name="Kyrpides N.C."/>
            <person name="Klenk H.P."/>
            <person name="Lapidus A."/>
        </authorList>
    </citation>
    <scope>NUCLEOTIDE SEQUENCE</scope>
    <source>
        <strain evidence="7 8">DSM 18011</strain>
    </source>
</reference>
<comment type="subcellular location">
    <subcellularLocation>
        <location evidence="1">Membrane</location>
        <topology evidence="1">Multi-pass membrane protein</topology>
    </subcellularLocation>
</comment>
<evidence type="ECO:0000256" key="3">
    <source>
        <dbReference type="ARBA" id="ARBA00022989"/>
    </source>
</evidence>
<dbReference type="Proteomes" id="UP000018439">
    <property type="component" value="Chromosome"/>
</dbReference>
<dbReference type="Pfam" id="PF07291">
    <property type="entry name" value="MauE"/>
    <property type="match status" value="1"/>
</dbReference>
<sequence length="423" mass="49054">MENKHIQLFQSIWTNVCRYILSAVFIFSGFVKIIDPLGSYYKLQDYAEAFGLLWIPNSMLLFFGVLLASIEFAVGLFLFFGVRRNVSTVLSLVLMIFMTPLTLILALTNPISDCGCFGDALVLTNWQTFWKNVILILLAFWLYKFRKLIIPFFTEKTNWIVSLYTVIYVVVLAMYSQRYLPIMDFRPYKVGVDIVDDMSIPEGAEEPEYETVFLMEKGGEQKFFDVEHYPDSTWTFVEAKTNLIKKGYIPPIQNFSILDIETGEDITESFLTKVGYKFILVAHRINEADDSNIDLINEVYDYSVDQNYPFICLTSSLESDIEEWSDKTGAEYPFYHADDITLKTIIRSNPGLLLLKDGVIINKWDHHSIPDEYQLTDSLDKLELGKLSKIDNKETLLYVVLWYFGPLFVLFGLDLLNRRRKQK</sequence>
<dbReference type="GO" id="GO:0030416">
    <property type="term" value="P:methylamine metabolic process"/>
    <property type="evidence" value="ECO:0007669"/>
    <property type="project" value="InterPro"/>
</dbReference>
<evidence type="ECO:0000256" key="1">
    <source>
        <dbReference type="ARBA" id="ARBA00004141"/>
    </source>
</evidence>
<name>F3ZPK1_9BACE</name>
<dbReference type="STRING" id="679937.Bcop_0141"/>
<gene>
    <name evidence="7" type="ORF">Bcop_0141</name>
</gene>
<evidence type="ECO:0000256" key="4">
    <source>
        <dbReference type="ARBA" id="ARBA00023136"/>
    </source>
</evidence>
<dbReference type="InterPro" id="IPR009908">
    <property type="entry name" value="Methylamine_util_MauE"/>
</dbReference>
<evidence type="ECO:0000256" key="5">
    <source>
        <dbReference type="SAM" id="Phobius"/>
    </source>
</evidence>
<dbReference type="HOGENOM" id="CLU_041394_0_0_10"/>